<dbReference type="EMBL" id="JBHLVF010000047">
    <property type="protein sequence ID" value="MFC0395916.1"/>
    <property type="molecule type" value="Genomic_DNA"/>
</dbReference>
<dbReference type="Proteomes" id="UP001589818">
    <property type="component" value="Unassembled WGS sequence"/>
</dbReference>
<reference evidence="1 2" key="1">
    <citation type="submission" date="2024-09" db="EMBL/GenBank/DDBJ databases">
        <authorList>
            <person name="Sun Q."/>
            <person name="Mori K."/>
        </authorList>
    </citation>
    <scope>NUCLEOTIDE SEQUENCE [LARGE SCALE GENOMIC DNA]</scope>
    <source>
        <strain evidence="1 2">CCM 4839</strain>
    </source>
</reference>
<accession>A0ABV6JJ26</accession>
<proteinExistence type="predicted"/>
<dbReference type="RefSeq" id="WP_204817481.1">
    <property type="nucleotide sequence ID" value="NZ_JANHOF010000002.1"/>
</dbReference>
<evidence type="ECO:0000313" key="2">
    <source>
        <dbReference type="Proteomes" id="UP001589818"/>
    </source>
</evidence>
<protein>
    <submittedName>
        <fullName evidence="1">Uncharacterized protein</fullName>
    </submittedName>
</protein>
<gene>
    <name evidence="1" type="ORF">ACFFJ8_31670</name>
</gene>
<evidence type="ECO:0000313" key="1">
    <source>
        <dbReference type="EMBL" id="MFC0395916.1"/>
    </source>
</evidence>
<organism evidence="1 2">
    <name type="scientific">Paenibacillus mendelii</name>
    <dbReference type="NCBI Taxonomy" id="206163"/>
    <lineage>
        <taxon>Bacteria</taxon>
        <taxon>Bacillati</taxon>
        <taxon>Bacillota</taxon>
        <taxon>Bacilli</taxon>
        <taxon>Bacillales</taxon>
        <taxon>Paenibacillaceae</taxon>
        <taxon>Paenibacillus</taxon>
    </lineage>
</organism>
<name>A0ABV6JJ26_9BACL</name>
<keyword evidence="2" id="KW-1185">Reference proteome</keyword>
<sequence length="99" mass="10470">MQKEQFCCVGCGKLMDHEHAHVVFRTGFYRMVHPLGCCLTCNETVSAESALHPSDEAGGLEQSAVVHLSRLKQSGNCCNEPASSPAASFGTAALMAASL</sequence>
<comment type="caution">
    <text evidence="1">The sequence shown here is derived from an EMBL/GenBank/DDBJ whole genome shotgun (WGS) entry which is preliminary data.</text>
</comment>